<reference evidence="1 2" key="1">
    <citation type="journal article" date="2010" name="J. Bacteriol.">
        <title>Short-term signatures of evolutionary change in the Salmonella enterica serovar typhimurium 14028 genome.</title>
        <authorList>
            <person name="Jarvik T."/>
            <person name="Smillie C."/>
            <person name="Groisman E.A."/>
            <person name="Ochman H."/>
        </authorList>
    </citation>
    <scope>NUCLEOTIDE SEQUENCE [LARGE SCALE GENOMIC DNA]</scope>
    <source>
        <strain evidence="2">14028s / SGSC 2262</strain>
    </source>
</reference>
<evidence type="ECO:0000313" key="2">
    <source>
        <dbReference type="Proteomes" id="UP000002695"/>
    </source>
</evidence>
<dbReference type="Proteomes" id="UP000002695">
    <property type="component" value="Chromosome"/>
</dbReference>
<dbReference type="AlphaFoldDB" id="A0A0F6B8E4"/>
<dbReference type="EMBL" id="CP001363">
    <property type="protein sequence ID" value="ACY90792.1"/>
    <property type="molecule type" value="Genomic_DNA"/>
</dbReference>
<sequence length="45" mass="4937">MDLKEGASIPAGCEIYSMKPVCLAKIAGFRGITPHQARLLPHRKM</sequence>
<accession>A0A0F6B8E4</accession>
<dbReference type="HOGENOM" id="CLU_3205010_0_0_6"/>
<dbReference type="KEGG" id="seo:STM14_4408"/>
<name>A0A0F6B8E4_SALT1</name>
<organism evidence="1 2">
    <name type="scientific">Salmonella typhimurium (strain 14028s / SGSC 2262)</name>
    <dbReference type="NCBI Taxonomy" id="588858"/>
    <lineage>
        <taxon>Bacteria</taxon>
        <taxon>Pseudomonadati</taxon>
        <taxon>Pseudomonadota</taxon>
        <taxon>Gammaproteobacteria</taxon>
        <taxon>Enterobacterales</taxon>
        <taxon>Enterobacteriaceae</taxon>
        <taxon>Salmonella</taxon>
    </lineage>
</organism>
<gene>
    <name evidence="1" type="ordered locus">STM14_4408</name>
</gene>
<keyword evidence="2" id="KW-1185">Reference proteome</keyword>
<proteinExistence type="predicted"/>
<evidence type="ECO:0000313" key="1">
    <source>
        <dbReference type="EMBL" id="ACY90792.1"/>
    </source>
</evidence>
<protein>
    <submittedName>
        <fullName evidence="1">Uncharacterized protein</fullName>
    </submittedName>
</protein>